<reference evidence="14 15" key="1">
    <citation type="submission" date="2024-04" db="EMBL/GenBank/DDBJ databases">
        <title>A novel species isolated from cricket.</title>
        <authorList>
            <person name="Wang H.-C."/>
        </authorList>
    </citation>
    <scope>NUCLEOTIDE SEQUENCE [LARGE SCALE GENOMIC DNA]</scope>
    <source>
        <strain evidence="14 15">WL0021</strain>
    </source>
</reference>
<dbReference type="Proteomes" id="UP001418637">
    <property type="component" value="Unassembled WGS sequence"/>
</dbReference>
<dbReference type="Gene3D" id="3.30.1380.10">
    <property type="match status" value="1"/>
</dbReference>
<evidence type="ECO:0000256" key="13">
    <source>
        <dbReference type="SAM" id="Phobius"/>
    </source>
</evidence>
<gene>
    <name evidence="14" type="ORF">WJT86_08915</name>
</gene>
<evidence type="ECO:0000256" key="11">
    <source>
        <dbReference type="ARBA" id="ARBA00093666"/>
    </source>
</evidence>
<dbReference type="PANTHER" id="PTHR37425:SF1">
    <property type="entry name" value="OUTER MEMBRANE PROTEIN"/>
    <property type="match status" value="1"/>
</dbReference>
<evidence type="ECO:0000256" key="9">
    <source>
        <dbReference type="ARBA" id="ARBA00023316"/>
    </source>
</evidence>
<dbReference type="CDD" id="cd14844">
    <property type="entry name" value="Zn-DD-carboxypeptidase_like"/>
    <property type="match status" value="1"/>
</dbReference>
<keyword evidence="13" id="KW-0812">Transmembrane</keyword>
<evidence type="ECO:0000256" key="10">
    <source>
        <dbReference type="ARBA" id="ARBA00093448"/>
    </source>
</evidence>
<evidence type="ECO:0000313" key="15">
    <source>
        <dbReference type="Proteomes" id="UP001418637"/>
    </source>
</evidence>
<feature type="region of interest" description="Disordered" evidence="12">
    <location>
        <begin position="365"/>
        <end position="399"/>
    </location>
</feature>
<evidence type="ECO:0000256" key="8">
    <source>
        <dbReference type="ARBA" id="ARBA00023049"/>
    </source>
</evidence>
<dbReference type="EMBL" id="JBBYXI010000003">
    <property type="protein sequence ID" value="MEN3931176.1"/>
    <property type="molecule type" value="Genomic_DNA"/>
</dbReference>
<organism evidence="14 15">
    <name type="scientific">Hohaiivirga grylli</name>
    <dbReference type="NCBI Taxonomy" id="3133970"/>
    <lineage>
        <taxon>Bacteria</taxon>
        <taxon>Pseudomonadati</taxon>
        <taxon>Pseudomonadota</taxon>
        <taxon>Alphaproteobacteria</taxon>
        <taxon>Hyphomicrobiales</taxon>
        <taxon>Methylobacteriaceae</taxon>
        <taxon>Hohaiivirga</taxon>
    </lineage>
</organism>
<evidence type="ECO:0000256" key="6">
    <source>
        <dbReference type="ARBA" id="ARBA00022801"/>
    </source>
</evidence>
<dbReference type="PANTHER" id="PTHR37425">
    <property type="match status" value="1"/>
</dbReference>
<dbReference type="SUPFAM" id="SSF55166">
    <property type="entry name" value="Hedgehog/DD-peptidase"/>
    <property type="match status" value="1"/>
</dbReference>
<comment type="pathway">
    <text evidence="2">Cell wall biogenesis; cell wall polysaccharide biosynthesis.</text>
</comment>
<feature type="region of interest" description="Disordered" evidence="12">
    <location>
        <begin position="269"/>
        <end position="324"/>
    </location>
</feature>
<keyword evidence="5" id="KW-0732">Signal</keyword>
<comment type="similarity">
    <text evidence="10">Belongs to the peptidase M15 family.</text>
</comment>
<evidence type="ECO:0000256" key="2">
    <source>
        <dbReference type="ARBA" id="ARBA00004776"/>
    </source>
</evidence>
<proteinExistence type="inferred from homology"/>
<dbReference type="InterPro" id="IPR010275">
    <property type="entry name" value="MepK"/>
</dbReference>
<keyword evidence="9" id="KW-0961">Cell wall biogenesis/degradation</keyword>
<keyword evidence="15" id="KW-1185">Reference proteome</keyword>
<evidence type="ECO:0000256" key="3">
    <source>
        <dbReference type="ARBA" id="ARBA00022670"/>
    </source>
</evidence>
<feature type="region of interest" description="Disordered" evidence="12">
    <location>
        <begin position="456"/>
        <end position="494"/>
    </location>
</feature>
<evidence type="ECO:0000256" key="4">
    <source>
        <dbReference type="ARBA" id="ARBA00022723"/>
    </source>
</evidence>
<dbReference type="Pfam" id="PF05951">
    <property type="entry name" value="Peptidase_M15_2"/>
    <property type="match status" value="1"/>
</dbReference>
<keyword evidence="4" id="KW-0479">Metal-binding</keyword>
<name>A0ABV0BLV6_9HYPH</name>
<comment type="caution">
    <text evidence="14">The sequence shown here is derived from an EMBL/GenBank/DDBJ whole genome shotgun (WGS) entry which is preliminary data.</text>
</comment>
<keyword evidence="3" id="KW-0645">Protease</keyword>
<evidence type="ECO:0000256" key="5">
    <source>
        <dbReference type="ARBA" id="ARBA00022729"/>
    </source>
</evidence>
<sequence length="517" mass="56188">MCGCSQVTIVKCEEYIHQPVRFRFWHKAVHYIAIFAVLAGLIPAGIQPANAMFGNKTLTFIHMHTGESATITFARGGRYDQQALDKLNWLLRDWRTNEPIKMDPRLFDLLYDVYEQTGSREPIRVLSSYRSPKTNSMLRRRSKAVAEHSQHMLGKAMDFYLPDVSSAKIRAIAMQMQGGGVGYYPNSNSKFIHLDVGSVRAWPRMTRSQLSNLFPDGKTVHIPADGRPLPGYDAARQMILARGGKVAGTSYASADEPKRKSFWATLFGSRDEDEDEEEVQPRRYMLASSSRNARQQAVKDDDDTPATSTQPRIASNAPTPPVRVAAADPEPAVKANSEPVPLPPARQVAVVTQTPKGPQLVWQSGAQGHGPKGDPFSAAAGSQIALSPNGSGKPGDESLGSGVMTYAPLPPMRPGTAVASAKDMSEDNITTASISAVPLPPVRPNITKPTAVAALAPQQPAKVAHTKKEEAKAQKSKAKPQDKSTAFSQNSGFTRSVYADLSTNQFTGSTLKKKPKK</sequence>
<keyword evidence="7" id="KW-0862">Zinc</keyword>
<keyword evidence="13" id="KW-1133">Transmembrane helix</keyword>
<feature type="compositionally biased region" description="Polar residues" evidence="12">
    <location>
        <begin position="305"/>
        <end position="317"/>
    </location>
</feature>
<keyword evidence="6" id="KW-0378">Hydrolase</keyword>
<feature type="compositionally biased region" description="Polar residues" evidence="12">
    <location>
        <begin position="485"/>
        <end position="494"/>
    </location>
</feature>
<dbReference type="RefSeq" id="WP_346337214.1">
    <property type="nucleotide sequence ID" value="NZ_JBBYXI010000003.1"/>
</dbReference>
<evidence type="ECO:0000313" key="14">
    <source>
        <dbReference type="EMBL" id="MEN3931176.1"/>
    </source>
</evidence>
<feature type="transmembrane region" description="Helical" evidence="13">
    <location>
        <begin position="28"/>
        <end position="46"/>
    </location>
</feature>
<keyword evidence="13" id="KW-0472">Membrane</keyword>
<evidence type="ECO:0000256" key="1">
    <source>
        <dbReference type="ARBA" id="ARBA00001947"/>
    </source>
</evidence>
<keyword evidence="8" id="KW-0482">Metalloprotease</keyword>
<protein>
    <recommendedName>
        <fullName evidence="11">Murein endopeptidase K</fullName>
    </recommendedName>
</protein>
<evidence type="ECO:0000256" key="12">
    <source>
        <dbReference type="SAM" id="MobiDB-lite"/>
    </source>
</evidence>
<evidence type="ECO:0000256" key="7">
    <source>
        <dbReference type="ARBA" id="ARBA00022833"/>
    </source>
</evidence>
<comment type="cofactor">
    <cofactor evidence="1">
        <name>Zn(2+)</name>
        <dbReference type="ChEBI" id="CHEBI:29105"/>
    </cofactor>
</comment>
<dbReference type="InterPro" id="IPR009045">
    <property type="entry name" value="Zn_M74/Hedgehog-like"/>
</dbReference>
<accession>A0ABV0BLV6</accession>